<evidence type="ECO:0000313" key="1">
    <source>
        <dbReference type="EMBL" id="AND28471.1"/>
    </source>
</evidence>
<keyword evidence="1" id="KW-0614">Plasmid</keyword>
<organism evidence="1">
    <name type="scientific">Bacillus thuringiensis subsp. israelensis</name>
    <dbReference type="NCBI Taxonomy" id="1430"/>
    <lineage>
        <taxon>Bacteria</taxon>
        <taxon>Bacillati</taxon>
        <taxon>Bacillota</taxon>
        <taxon>Bacilli</taxon>
        <taxon>Bacillales</taxon>
        <taxon>Bacillaceae</taxon>
        <taxon>Bacillus</taxon>
        <taxon>Bacillus cereus group</taxon>
    </lineage>
</organism>
<protein>
    <submittedName>
        <fullName evidence="1">Uncharacterized protein</fullName>
    </submittedName>
</protein>
<gene>
    <name evidence="1" type="ORF">ATN07_32605</name>
</gene>
<sequence length="90" mass="10629">MPTFIVNIYERTWAFTKYEVIYIDTDGTVTRKERRVINWVNNPKEVAYHRAKKMVEEWQLAVGVVNAFVTYIVDKQTTYKFPTGGFFKIG</sequence>
<dbReference type="RefSeq" id="WP_001141928.1">
    <property type="nucleotide sequence ID" value="NZ_CP013278.1"/>
</dbReference>
<dbReference type="EMBL" id="CP013278">
    <property type="protein sequence ID" value="AND28471.1"/>
    <property type="molecule type" value="Genomic_DNA"/>
</dbReference>
<accession>A0A169E260</accession>
<reference evidence="1" key="1">
    <citation type="journal article" date="2017" name="Res. Microbiol.">
        <title>Comparative genomics of extrachromosomal elements in Bacillus thuringiensis subsp. israelensis.</title>
        <authorList>
            <person name="Bolotin A."/>
            <person name="Gillis A."/>
            <person name="Sanchis V."/>
            <person name="Nielsen-LeRoux C."/>
            <person name="Mahillon J."/>
            <person name="Lereclus D."/>
            <person name="Sorokin A."/>
        </authorList>
    </citation>
    <scope>NUCLEOTIDE SEQUENCE</scope>
    <source>
        <strain evidence="1">AM65-52</strain>
        <plasmid evidence="1">pAM65-52-3-235K</plasmid>
    </source>
</reference>
<geneLocation type="plasmid" evidence="1">
    <name>pAM65-52-3-235K</name>
</geneLocation>
<dbReference type="PATRIC" id="fig|1430.6.peg.2180"/>
<name>A0A169E260_BACTI</name>
<proteinExistence type="predicted"/>
<dbReference type="AlphaFoldDB" id="A0A169E260"/>